<dbReference type="AlphaFoldDB" id="A0A841P5J6"/>
<proteinExistence type="inferred from homology"/>
<reference evidence="12 13" key="1">
    <citation type="submission" date="2020-08" db="EMBL/GenBank/DDBJ databases">
        <title>Genomic Encyclopedia of Type Strains, Phase IV (KMG-IV): sequencing the most valuable type-strain genomes for metagenomic binning, comparative biology and taxonomic classification.</title>
        <authorList>
            <person name="Goeker M."/>
        </authorList>
    </citation>
    <scope>NUCLEOTIDE SEQUENCE [LARGE SCALE GENOMIC DNA]</scope>
    <source>
        <strain evidence="12 13">DSM 100039</strain>
    </source>
</reference>
<protein>
    <submittedName>
        <fullName evidence="12">Multidrug efflux system membrane fusion protein</fullName>
    </submittedName>
</protein>
<keyword evidence="13" id="KW-1185">Reference proteome</keyword>
<dbReference type="PANTHER" id="PTHR30469">
    <property type="entry name" value="MULTIDRUG RESISTANCE PROTEIN MDTA"/>
    <property type="match status" value="1"/>
</dbReference>
<evidence type="ECO:0000256" key="6">
    <source>
        <dbReference type="ARBA" id="ARBA00023136"/>
    </source>
</evidence>
<dbReference type="InterPro" id="IPR058625">
    <property type="entry name" value="MdtA-like_BSH"/>
</dbReference>
<organism evidence="12 13">
    <name type="scientific">Mesorhizobium sangaii</name>
    <dbReference type="NCBI Taxonomy" id="505389"/>
    <lineage>
        <taxon>Bacteria</taxon>
        <taxon>Pseudomonadati</taxon>
        <taxon>Pseudomonadota</taxon>
        <taxon>Alphaproteobacteria</taxon>
        <taxon>Hyphomicrobiales</taxon>
        <taxon>Phyllobacteriaceae</taxon>
        <taxon>Mesorhizobium</taxon>
    </lineage>
</organism>
<dbReference type="Pfam" id="PF25944">
    <property type="entry name" value="Beta-barrel_RND"/>
    <property type="match status" value="1"/>
</dbReference>
<dbReference type="InterPro" id="IPR058626">
    <property type="entry name" value="MdtA-like_b-barrel"/>
</dbReference>
<evidence type="ECO:0000259" key="11">
    <source>
        <dbReference type="Pfam" id="PF25967"/>
    </source>
</evidence>
<feature type="region of interest" description="Disordered" evidence="7">
    <location>
        <begin position="391"/>
        <end position="423"/>
    </location>
</feature>
<dbReference type="PANTHER" id="PTHR30469:SF36">
    <property type="entry name" value="BLL3903 PROTEIN"/>
    <property type="match status" value="1"/>
</dbReference>
<feature type="compositionally biased region" description="Basic and acidic residues" evidence="7">
    <location>
        <begin position="413"/>
        <end position="423"/>
    </location>
</feature>
<dbReference type="Gene3D" id="2.40.30.170">
    <property type="match status" value="1"/>
</dbReference>
<dbReference type="InterPro" id="IPR058624">
    <property type="entry name" value="MdtA-like_HH"/>
</dbReference>
<dbReference type="Gene3D" id="2.40.420.20">
    <property type="match status" value="1"/>
</dbReference>
<sequence length="423" mass="43151">MRGKVVLSLLAVACLGAAGWLYLSPNALGKVEQIIGAKQVAAADQPAAASDKKGATAARSASILSAVASTADFPIRRYAIGFVSSPAVVSINARVSSQIVSIDVKDGQMVKTGDVLFSLDDRALRAQLAKDQAALAKDQAMLASSNSDLQRAKDLVAKQAGTQQTYDQAVAAQKAAAATVDADKATIDADNVQLGFATITAPISGRLGAVNVAVGDLVTTSNGNNSSTATPLVTITQMDPLQVNFNLPESDLALLHKALAAPQQGAVTLTKDGDPTPIGKGTLDFVDSSVDTASGTIATRASVPNADLSLWPGQYVNVVLDAGIMPKMTSVPTVAVQPSQKGPFVYVVKPDNTVEMRPVEVALTEGENSAISQGLKSGEKVVTEGQTRLKDGAAVHEGKAATGGGGQAAPKVAEADKAGEAAQ</sequence>
<dbReference type="InterPro" id="IPR006143">
    <property type="entry name" value="RND_pump_MFP"/>
</dbReference>
<dbReference type="RefSeq" id="WP_184873414.1">
    <property type="nucleotide sequence ID" value="NZ_JACHEF010000003.1"/>
</dbReference>
<keyword evidence="6" id="KW-0472">Membrane</keyword>
<comment type="similarity">
    <text evidence="2">Belongs to the membrane fusion protein (MFP) (TC 8.A.1) family.</text>
</comment>
<gene>
    <name evidence="12" type="ORF">HNQ71_003120</name>
</gene>
<accession>A0A841P5J6</accession>
<evidence type="ECO:0000256" key="3">
    <source>
        <dbReference type="ARBA" id="ARBA00022448"/>
    </source>
</evidence>
<evidence type="ECO:0000259" key="10">
    <source>
        <dbReference type="Pfam" id="PF25944"/>
    </source>
</evidence>
<evidence type="ECO:0000313" key="13">
    <source>
        <dbReference type="Proteomes" id="UP000556329"/>
    </source>
</evidence>
<feature type="domain" description="Multidrug resistance protein MdtA-like barrel-sandwich hybrid" evidence="9">
    <location>
        <begin position="88"/>
        <end position="224"/>
    </location>
</feature>
<feature type="domain" description="Multidrug resistance protein MdtA-like beta-barrel" evidence="10">
    <location>
        <begin position="240"/>
        <end position="323"/>
    </location>
</feature>
<evidence type="ECO:0000256" key="4">
    <source>
        <dbReference type="ARBA" id="ARBA00022475"/>
    </source>
</evidence>
<feature type="domain" description="Multidrug resistance protein MdtA-like alpha-helical hairpin" evidence="8">
    <location>
        <begin position="128"/>
        <end position="196"/>
    </location>
</feature>
<keyword evidence="3" id="KW-0813">Transport</keyword>
<evidence type="ECO:0000313" key="12">
    <source>
        <dbReference type="EMBL" id="MBB6410446.1"/>
    </source>
</evidence>
<dbReference type="NCBIfam" id="TIGR01730">
    <property type="entry name" value="RND_mfp"/>
    <property type="match status" value="1"/>
</dbReference>
<dbReference type="Gene3D" id="1.10.287.470">
    <property type="entry name" value="Helix hairpin bin"/>
    <property type="match status" value="1"/>
</dbReference>
<keyword evidence="5" id="KW-0997">Cell inner membrane</keyword>
<dbReference type="GO" id="GO:1990281">
    <property type="term" value="C:efflux pump complex"/>
    <property type="evidence" value="ECO:0007669"/>
    <property type="project" value="TreeGrafter"/>
</dbReference>
<comment type="subcellular location">
    <subcellularLocation>
        <location evidence="1">Cell membrane</location>
    </subcellularLocation>
</comment>
<dbReference type="GO" id="GO:0015562">
    <property type="term" value="F:efflux transmembrane transporter activity"/>
    <property type="evidence" value="ECO:0007669"/>
    <property type="project" value="TreeGrafter"/>
</dbReference>
<evidence type="ECO:0000256" key="1">
    <source>
        <dbReference type="ARBA" id="ARBA00004236"/>
    </source>
</evidence>
<dbReference type="EMBL" id="JACHEF010000003">
    <property type="protein sequence ID" value="MBB6410446.1"/>
    <property type="molecule type" value="Genomic_DNA"/>
</dbReference>
<dbReference type="Pfam" id="PF25967">
    <property type="entry name" value="RND-MFP_C"/>
    <property type="match status" value="1"/>
</dbReference>
<dbReference type="Gene3D" id="2.40.50.100">
    <property type="match status" value="1"/>
</dbReference>
<keyword evidence="4" id="KW-1003">Cell membrane</keyword>
<evidence type="ECO:0000259" key="9">
    <source>
        <dbReference type="Pfam" id="PF25917"/>
    </source>
</evidence>
<dbReference type="InterPro" id="IPR058627">
    <property type="entry name" value="MdtA-like_C"/>
</dbReference>
<dbReference type="GO" id="GO:0030313">
    <property type="term" value="C:cell envelope"/>
    <property type="evidence" value="ECO:0007669"/>
    <property type="project" value="UniProtKB-SubCell"/>
</dbReference>
<evidence type="ECO:0000256" key="5">
    <source>
        <dbReference type="ARBA" id="ARBA00022519"/>
    </source>
</evidence>
<name>A0A841P5J6_9HYPH</name>
<dbReference type="Proteomes" id="UP000556329">
    <property type="component" value="Unassembled WGS sequence"/>
</dbReference>
<dbReference type="SUPFAM" id="SSF111369">
    <property type="entry name" value="HlyD-like secretion proteins"/>
    <property type="match status" value="1"/>
</dbReference>
<evidence type="ECO:0000259" key="8">
    <source>
        <dbReference type="Pfam" id="PF25876"/>
    </source>
</evidence>
<comment type="caution">
    <text evidence="12">The sequence shown here is derived from an EMBL/GenBank/DDBJ whole genome shotgun (WGS) entry which is preliminary data.</text>
</comment>
<dbReference type="FunFam" id="2.40.420.20:FF:000001">
    <property type="entry name" value="Efflux RND transporter periplasmic adaptor subunit"/>
    <property type="match status" value="1"/>
</dbReference>
<dbReference type="Pfam" id="PF25917">
    <property type="entry name" value="BSH_RND"/>
    <property type="match status" value="1"/>
</dbReference>
<feature type="domain" description="Multidrug resistance protein MdtA-like C-terminal permuted SH3" evidence="11">
    <location>
        <begin position="331"/>
        <end position="386"/>
    </location>
</feature>
<dbReference type="Pfam" id="PF25876">
    <property type="entry name" value="HH_MFP_RND"/>
    <property type="match status" value="1"/>
</dbReference>
<evidence type="ECO:0000256" key="7">
    <source>
        <dbReference type="SAM" id="MobiDB-lite"/>
    </source>
</evidence>
<evidence type="ECO:0000256" key="2">
    <source>
        <dbReference type="ARBA" id="ARBA00009477"/>
    </source>
</evidence>